<dbReference type="EMBL" id="CP011267">
    <property type="protein sequence ID" value="AKG91077.1"/>
    <property type="molecule type" value="Genomic_DNA"/>
</dbReference>
<dbReference type="GO" id="GO:0030788">
    <property type="term" value="F:precorrin-2 C20-methyltransferase activity"/>
    <property type="evidence" value="ECO:0007669"/>
    <property type="project" value="UniProtKB-EC"/>
</dbReference>
<name>A0A0F7ICQ9_9EURY</name>
<dbReference type="InterPro" id="IPR000878">
    <property type="entry name" value="4pyrrol_Mease"/>
</dbReference>
<keyword evidence="5" id="KW-0808">Transferase</keyword>
<sequence>MLYGVSIGPGDPKLLTVRAVEVIRGADEVIVPGKLAERVVREYRRDVRVVEFPMGRADEVVAELSEELAERCISEDVAFCALGDVMFFSTFQDIFREVRRRNPSAPVEMIPGVPSFTAVFSKIGVFVDAPLRMVTQDEWEERFVVVMKAKNSGEIAEKLEELGFRVVEAEKMYMDGEYIGKPKEKSSYFTLVVGWR</sequence>
<dbReference type="Proteomes" id="UP000034723">
    <property type="component" value="Chromosome"/>
</dbReference>
<comment type="similarity">
    <text evidence="3">Belongs to the precorrin methyltransferase family.</text>
</comment>
<proteinExistence type="inferred from homology"/>
<dbReference type="HOGENOM" id="CLU_076014_2_1_2"/>
<dbReference type="EC" id="2.1.1.151" evidence="5"/>
<dbReference type="InterPro" id="IPR014777">
    <property type="entry name" value="4pyrrole_Mease_sub1"/>
</dbReference>
<accession>A0A0F7ICQ9</accession>
<dbReference type="GO" id="GO:0032259">
    <property type="term" value="P:methylation"/>
    <property type="evidence" value="ECO:0007669"/>
    <property type="project" value="UniProtKB-KW"/>
</dbReference>
<keyword evidence="5" id="KW-0489">Methyltransferase</keyword>
<gene>
    <name evidence="5" type="ORF">GAH_01636</name>
</gene>
<keyword evidence="2" id="KW-0169">Cobalamin biosynthesis</keyword>
<feature type="domain" description="Tetrapyrrole methylase" evidence="4">
    <location>
        <begin position="1"/>
        <end position="185"/>
    </location>
</feature>
<evidence type="ECO:0000313" key="6">
    <source>
        <dbReference type="Proteomes" id="UP000034723"/>
    </source>
</evidence>
<dbReference type="InterPro" id="IPR035996">
    <property type="entry name" value="4pyrrol_Methylase_sf"/>
</dbReference>
<evidence type="ECO:0000259" key="4">
    <source>
        <dbReference type="Pfam" id="PF00590"/>
    </source>
</evidence>
<evidence type="ECO:0000256" key="2">
    <source>
        <dbReference type="ARBA" id="ARBA00022573"/>
    </source>
</evidence>
<dbReference type="GO" id="GO:0043781">
    <property type="term" value="F:cobalt-factor II C20-methyltransferase activity"/>
    <property type="evidence" value="ECO:0007669"/>
    <property type="project" value="UniProtKB-EC"/>
</dbReference>
<dbReference type="RefSeq" id="WP_048096850.1">
    <property type="nucleotide sequence ID" value="NZ_CP011267.1"/>
</dbReference>
<protein>
    <submittedName>
        <fullName evidence="5">Precorrin-2 methylase</fullName>
        <ecNumber evidence="5">2.1.1.130</ecNumber>
        <ecNumber evidence="5">2.1.1.151</ecNumber>
    </submittedName>
</protein>
<dbReference type="KEGG" id="gah:GAH_01636"/>
<dbReference type="PANTHER" id="PTHR43467:SF2">
    <property type="entry name" value="COBALT-PRECORRIN-2 C(20)-METHYLTRANSFERASE"/>
    <property type="match status" value="1"/>
</dbReference>
<dbReference type="SUPFAM" id="SSF53790">
    <property type="entry name" value="Tetrapyrrole methylase"/>
    <property type="match status" value="1"/>
</dbReference>
<dbReference type="STRING" id="113653.GAH_01636"/>
<dbReference type="PATRIC" id="fig|113653.22.peg.1610"/>
<keyword evidence="6" id="KW-1185">Reference proteome</keyword>
<dbReference type="Gene3D" id="3.40.1010.10">
    <property type="entry name" value="Cobalt-precorrin-4 Transmethylase, Domain 1"/>
    <property type="match status" value="1"/>
</dbReference>
<dbReference type="OrthoDB" id="23546at2157"/>
<dbReference type="AlphaFoldDB" id="A0A0F7ICQ9"/>
<dbReference type="PANTHER" id="PTHR43467">
    <property type="entry name" value="COBALT-PRECORRIN-2 C(20)-METHYLTRANSFERASE"/>
    <property type="match status" value="1"/>
</dbReference>
<dbReference type="InParanoid" id="A0A0F7ICQ9"/>
<dbReference type="Pfam" id="PF00590">
    <property type="entry name" value="TP_methylase"/>
    <property type="match status" value="1"/>
</dbReference>
<reference evidence="5 6" key="1">
    <citation type="submission" date="2015-04" db="EMBL/GenBank/DDBJ databases">
        <title>The complete genome sequence of the hyperthermophilic, obligate iron-reducing archaeon Geoglobus ahangari strain 234T.</title>
        <authorList>
            <person name="Manzella M.P."/>
            <person name="Holmes D.E."/>
            <person name="Rocheleau J.M."/>
            <person name="Chung A."/>
            <person name="Reguera G."/>
            <person name="Kashefi K."/>
        </authorList>
    </citation>
    <scope>NUCLEOTIDE SEQUENCE [LARGE SCALE GENOMIC DNA]</scope>
    <source>
        <strain evidence="5 6">234</strain>
    </source>
</reference>
<evidence type="ECO:0000256" key="1">
    <source>
        <dbReference type="ARBA" id="ARBA00004953"/>
    </source>
</evidence>
<dbReference type="CDD" id="cd11645">
    <property type="entry name" value="Precorrin_2_C20_MT"/>
    <property type="match status" value="1"/>
</dbReference>
<evidence type="ECO:0000313" key="5">
    <source>
        <dbReference type="EMBL" id="AKG91077.1"/>
    </source>
</evidence>
<comment type="pathway">
    <text evidence="1">Cofactor biosynthesis; adenosylcobalamin biosynthesis.</text>
</comment>
<dbReference type="PIRSF" id="PIRSF036427">
    <property type="entry name" value="Precrrn-2_mtase"/>
    <property type="match status" value="1"/>
</dbReference>
<dbReference type="EC" id="2.1.1.130" evidence="5"/>
<dbReference type="InterPro" id="IPR012382">
    <property type="entry name" value="CobI/CbiL"/>
</dbReference>
<dbReference type="GeneID" id="24804204"/>
<evidence type="ECO:0000256" key="3">
    <source>
        <dbReference type="PIRNR" id="PIRNR036427"/>
    </source>
</evidence>
<dbReference type="GO" id="GO:0009236">
    <property type="term" value="P:cobalamin biosynthetic process"/>
    <property type="evidence" value="ECO:0007669"/>
    <property type="project" value="UniProtKB-UniRule"/>
</dbReference>
<organism evidence="5 6">
    <name type="scientific">Geoglobus ahangari</name>
    <dbReference type="NCBI Taxonomy" id="113653"/>
    <lineage>
        <taxon>Archaea</taxon>
        <taxon>Methanobacteriati</taxon>
        <taxon>Methanobacteriota</taxon>
        <taxon>Archaeoglobi</taxon>
        <taxon>Archaeoglobales</taxon>
        <taxon>Archaeoglobaceae</taxon>
        <taxon>Geoglobus</taxon>
    </lineage>
</organism>